<protein>
    <submittedName>
        <fullName evidence="3">Competence protein ComGF</fullName>
    </submittedName>
</protein>
<sequence length="164" mass="18869">MGILLFIQHIKKFVLRTCKQTQHTVISSKGFTLIESLFSLVIQMLIVVLLPVLILALFNFRTSFINDTSYLQELMAKEIGYHLHEPEAKIIGFNHHALNIKNGLTTYCYYIQNTKLIKQVDTKGNITVLNGVKNIKFSRIGKKNIKIDITFLEGNSWIEKNFII</sequence>
<evidence type="ECO:0000313" key="5">
    <source>
        <dbReference type="Proteomes" id="UP000652995"/>
    </source>
</evidence>
<dbReference type="Proteomes" id="UP000243706">
    <property type="component" value="Chromosome 1"/>
</dbReference>
<dbReference type="RefSeq" id="WP_095116813.1">
    <property type="nucleotide sequence ID" value="NZ_BMCB01000005.1"/>
</dbReference>
<feature type="transmembrane region" description="Helical" evidence="1">
    <location>
        <begin position="37"/>
        <end position="58"/>
    </location>
</feature>
<gene>
    <name evidence="2" type="ORF">GCM10007183_10810</name>
    <name evidence="3" type="ORF">SAMEA4412661_01116</name>
</gene>
<keyword evidence="1" id="KW-1133">Transmembrane helix</keyword>
<dbReference type="KEGG" id="smus:C7J88_02310"/>
<name>A0A240C3K1_9STAP</name>
<accession>A0A240C3K1</accession>
<dbReference type="InterPro" id="IPR016977">
    <property type="entry name" value="ComGF"/>
</dbReference>
<reference evidence="2" key="1">
    <citation type="journal article" date="2014" name="Int. J. Syst. Evol. Microbiol.">
        <title>Complete genome of a new Firmicutes species belonging to the dominant human colonic microbiota ('Ruminococcus bicirculans') reveals two chromosomes and a selective capacity to utilize plant glucans.</title>
        <authorList>
            <consortium name="NISC Comparative Sequencing Program"/>
            <person name="Wegmann U."/>
            <person name="Louis P."/>
            <person name="Goesmann A."/>
            <person name="Henrissat B."/>
            <person name="Duncan S.H."/>
            <person name="Flint H.J."/>
        </authorList>
    </citation>
    <scope>NUCLEOTIDE SEQUENCE</scope>
    <source>
        <strain evidence="2">CCM 4175</strain>
    </source>
</reference>
<reference evidence="5" key="3">
    <citation type="journal article" date="2019" name="Int. J. Syst. Evol. Microbiol.">
        <title>The Global Catalogue of Microorganisms (GCM) 10K type strain sequencing project: providing services to taxonomists for standard genome sequencing and annotation.</title>
        <authorList>
            <consortium name="The Broad Institute Genomics Platform"/>
            <consortium name="The Broad Institute Genome Sequencing Center for Infectious Disease"/>
            <person name="Wu L."/>
            <person name="Ma J."/>
        </authorList>
    </citation>
    <scope>NUCLEOTIDE SEQUENCE [LARGE SCALE GENOMIC DNA]</scope>
    <source>
        <strain evidence="5">CCM 4175</strain>
    </source>
</reference>
<dbReference type="EMBL" id="LT906464">
    <property type="protein sequence ID" value="SNW02510.1"/>
    <property type="molecule type" value="Genomic_DNA"/>
</dbReference>
<reference evidence="3 4" key="2">
    <citation type="submission" date="2017-06" db="EMBL/GenBank/DDBJ databases">
        <authorList>
            <consortium name="Pathogen Informatics"/>
        </authorList>
    </citation>
    <scope>NUCLEOTIDE SEQUENCE [LARGE SCALE GENOMIC DNA]</scope>
    <source>
        <strain evidence="3 4">NCTC13833</strain>
    </source>
</reference>
<dbReference type="EMBL" id="BMCB01000005">
    <property type="protein sequence ID" value="GGA88442.1"/>
    <property type="molecule type" value="Genomic_DNA"/>
</dbReference>
<keyword evidence="1" id="KW-0472">Membrane</keyword>
<dbReference type="OrthoDB" id="2414553at2"/>
<organism evidence="3 4">
    <name type="scientific">Staphylococcus muscae</name>
    <dbReference type="NCBI Taxonomy" id="1294"/>
    <lineage>
        <taxon>Bacteria</taxon>
        <taxon>Bacillati</taxon>
        <taxon>Bacillota</taxon>
        <taxon>Bacilli</taxon>
        <taxon>Bacillales</taxon>
        <taxon>Staphylococcaceae</taxon>
        <taxon>Staphylococcus</taxon>
    </lineage>
</organism>
<dbReference type="AlphaFoldDB" id="A0A240C3K1"/>
<proteinExistence type="predicted"/>
<evidence type="ECO:0000313" key="4">
    <source>
        <dbReference type="Proteomes" id="UP000243706"/>
    </source>
</evidence>
<evidence type="ECO:0000256" key="1">
    <source>
        <dbReference type="SAM" id="Phobius"/>
    </source>
</evidence>
<keyword evidence="5" id="KW-1185">Reference proteome</keyword>
<dbReference type="Proteomes" id="UP000652995">
    <property type="component" value="Unassembled WGS sequence"/>
</dbReference>
<evidence type="ECO:0000313" key="3">
    <source>
        <dbReference type="EMBL" id="SNW02510.1"/>
    </source>
</evidence>
<keyword evidence="1" id="KW-0812">Transmembrane</keyword>
<dbReference type="Pfam" id="PF15980">
    <property type="entry name" value="ComGF"/>
    <property type="match status" value="1"/>
</dbReference>
<evidence type="ECO:0000313" key="2">
    <source>
        <dbReference type="EMBL" id="GGA88442.1"/>
    </source>
</evidence>
<reference evidence="2" key="4">
    <citation type="submission" date="2024-05" db="EMBL/GenBank/DDBJ databases">
        <authorList>
            <person name="Sun Q."/>
            <person name="Sedlacek I."/>
        </authorList>
    </citation>
    <scope>NUCLEOTIDE SEQUENCE</scope>
    <source>
        <strain evidence="2">CCM 4175</strain>
    </source>
</reference>